<evidence type="ECO:0000313" key="2">
    <source>
        <dbReference type="Proteomes" id="UP000237000"/>
    </source>
</evidence>
<comment type="caution">
    <text evidence="1">The sequence shown here is derived from an EMBL/GenBank/DDBJ whole genome shotgun (WGS) entry which is preliminary data.</text>
</comment>
<keyword evidence="2" id="KW-1185">Reference proteome</keyword>
<protein>
    <submittedName>
        <fullName evidence="1">Uncharacterized protein</fullName>
    </submittedName>
</protein>
<organism evidence="1 2">
    <name type="scientific">Trema orientale</name>
    <name type="common">Charcoal tree</name>
    <name type="synonym">Celtis orientalis</name>
    <dbReference type="NCBI Taxonomy" id="63057"/>
    <lineage>
        <taxon>Eukaryota</taxon>
        <taxon>Viridiplantae</taxon>
        <taxon>Streptophyta</taxon>
        <taxon>Embryophyta</taxon>
        <taxon>Tracheophyta</taxon>
        <taxon>Spermatophyta</taxon>
        <taxon>Magnoliopsida</taxon>
        <taxon>eudicotyledons</taxon>
        <taxon>Gunneridae</taxon>
        <taxon>Pentapetalae</taxon>
        <taxon>rosids</taxon>
        <taxon>fabids</taxon>
        <taxon>Rosales</taxon>
        <taxon>Cannabaceae</taxon>
        <taxon>Trema</taxon>
    </lineage>
</organism>
<dbReference type="Proteomes" id="UP000237000">
    <property type="component" value="Unassembled WGS sequence"/>
</dbReference>
<dbReference type="EMBL" id="JXTC01000716">
    <property type="protein sequence ID" value="PON39466.1"/>
    <property type="molecule type" value="Genomic_DNA"/>
</dbReference>
<reference evidence="2" key="1">
    <citation type="submission" date="2016-06" db="EMBL/GenBank/DDBJ databases">
        <title>Parallel loss of symbiosis genes in relatives of nitrogen-fixing non-legume Parasponia.</title>
        <authorList>
            <person name="Van Velzen R."/>
            <person name="Holmer R."/>
            <person name="Bu F."/>
            <person name="Rutten L."/>
            <person name="Van Zeijl A."/>
            <person name="Liu W."/>
            <person name="Santuari L."/>
            <person name="Cao Q."/>
            <person name="Sharma T."/>
            <person name="Shen D."/>
            <person name="Roswanjaya Y."/>
            <person name="Wardhani T."/>
            <person name="Kalhor M.S."/>
            <person name="Jansen J."/>
            <person name="Van den Hoogen J."/>
            <person name="Gungor B."/>
            <person name="Hartog M."/>
            <person name="Hontelez J."/>
            <person name="Verver J."/>
            <person name="Yang W.-C."/>
            <person name="Schijlen E."/>
            <person name="Repin R."/>
            <person name="Schilthuizen M."/>
            <person name="Schranz E."/>
            <person name="Heidstra R."/>
            <person name="Miyata K."/>
            <person name="Fedorova E."/>
            <person name="Kohlen W."/>
            <person name="Bisseling T."/>
            <person name="Smit S."/>
            <person name="Geurts R."/>
        </authorList>
    </citation>
    <scope>NUCLEOTIDE SEQUENCE [LARGE SCALE GENOMIC DNA]</scope>
    <source>
        <strain evidence="2">cv. RG33-2</strain>
    </source>
</reference>
<gene>
    <name evidence="1" type="ORF">TorRG33x02_342550</name>
</gene>
<proteinExistence type="predicted"/>
<dbReference type="AlphaFoldDB" id="A0A2P5ASE0"/>
<dbReference type="OrthoDB" id="10500319at2759"/>
<sequence length="40" mass="4537">MVNNGKNYRDNINSFTINKLVLVAIEPLDSRSDLLQCVQT</sequence>
<name>A0A2P5ASE0_TREOI</name>
<accession>A0A2P5ASE0</accession>
<evidence type="ECO:0000313" key="1">
    <source>
        <dbReference type="EMBL" id="PON39466.1"/>
    </source>
</evidence>
<dbReference type="InParanoid" id="A0A2P5ASE0"/>